<dbReference type="PIRSF" id="PIRSF037260">
    <property type="entry name" value="UPF0223"/>
    <property type="match status" value="1"/>
</dbReference>
<proteinExistence type="inferred from homology"/>
<dbReference type="RefSeq" id="WP_070791398.1">
    <property type="nucleotide sequence ID" value="NZ_MKIR01000001.1"/>
</dbReference>
<dbReference type="AlphaFoldDB" id="A0A1E8GQM5"/>
<accession>A0A1E8GQM5</accession>
<evidence type="ECO:0000313" key="2">
    <source>
        <dbReference type="EMBL" id="OFI50560.1"/>
    </source>
</evidence>
<reference evidence="3" key="1">
    <citation type="submission" date="2016-09" db="EMBL/GenBank/DDBJ databases">
        <title>Draft genome sequence of a novel species of the family Streptococcaceae isolated from flowers.</title>
        <authorList>
            <person name="Chuah L.-O."/>
            <person name="Yap K.-P."/>
            <person name="Thong K.L."/>
            <person name="Liong M.T."/>
            <person name="Ahmad R."/>
            <person name="Rusul G."/>
        </authorList>
    </citation>
    <scope>NUCLEOTIDE SEQUENCE [LARGE SCALE GENOMIC DNA]</scope>
    <source>
        <strain evidence="3">DF1</strain>
    </source>
</reference>
<dbReference type="Pfam" id="PF05256">
    <property type="entry name" value="UPF0223"/>
    <property type="match status" value="1"/>
</dbReference>
<dbReference type="SUPFAM" id="SSF158504">
    <property type="entry name" value="BH2638-like"/>
    <property type="match status" value="1"/>
</dbReference>
<dbReference type="Proteomes" id="UP000178622">
    <property type="component" value="Unassembled WGS sequence"/>
</dbReference>
<gene>
    <name evidence="2" type="ORF">BG261_01415</name>
</gene>
<comment type="similarity">
    <text evidence="1">Belongs to the UPF0223 family.</text>
</comment>
<sequence length="92" mass="10996">MKANYNYPIDYSWSTQEITDVLSFFNHVEKFYEGKVAKVDFLDSYRKFKVIVPSKMQEKQLDREFESLSGYSTYRAIQEVKASDKQFIRSEK</sequence>
<evidence type="ECO:0000313" key="3">
    <source>
        <dbReference type="Proteomes" id="UP000178622"/>
    </source>
</evidence>
<keyword evidence="3" id="KW-1185">Reference proteome</keyword>
<dbReference type="NCBIfam" id="NF003353">
    <property type="entry name" value="PRK04387.1"/>
    <property type="match status" value="1"/>
</dbReference>
<dbReference type="OrthoDB" id="1649074at2"/>
<dbReference type="Gene3D" id="1.10.220.80">
    <property type="entry name" value="BH2638-like"/>
    <property type="match status" value="1"/>
</dbReference>
<dbReference type="EMBL" id="MKIR01000001">
    <property type="protein sequence ID" value="OFI50560.1"/>
    <property type="molecule type" value="Genomic_DNA"/>
</dbReference>
<evidence type="ECO:0000256" key="1">
    <source>
        <dbReference type="HAMAP-Rule" id="MF_01041"/>
    </source>
</evidence>
<organism evidence="2 3">
    <name type="scientific">Floricoccus tropicus</name>
    <dbReference type="NCBI Taxonomy" id="1859473"/>
    <lineage>
        <taxon>Bacteria</taxon>
        <taxon>Bacillati</taxon>
        <taxon>Bacillota</taxon>
        <taxon>Bacilli</taxon>
        <taxon>Lactobacillales</taxon>
        <taxon>Streptococcaceae</taxon>
        <taxon>Floricoccus</taxon>
    </lineage>
</organism>
<dbReference type="InterPro" id="IPR023324">
    <property type="entry name" value="BH2638-like_sf"/>
</dbReference>
<dbReference type="HAMAP" id="MF_01041">
    <property type="entry name" value="UPF0223"/>
    <property type="match status" value="1"/>
</dbReference>
<dbReference type="STRING" id="1859473.BG261_01415"/>
<name>A0A1E8GQM5_9LACT</name>
<dbReference type="InterPro" id="IPR007920">
    <property type="entry name" value="UPF0223"/>
</dbReference>
<protein>
    <recommendedName>
        <fullName evidence="1">UPF0223 protein BG261_01415</fullName>
    </recommendedName>
</protein>
<comment type="caution">
    <text evidence="2">The sequence shown here is derived from an EMBL/GenBank/DDBJ whole genome shotgun (WGS) entry which is preliminary data.</text>
</comment>